<sequence length="164" mass="16469">MKQMKIVKKAQAGFTLIELMIVVAIIGILAAVAIPQYTNYMSRTKAAGAIAELASVKTGIAMCYQETGKFEGCSGGQNGVPVPAVTGNIKAVTSITDGVITVTTGATAGGEDLTIIDRPSVAADGNGANMVWTNEGSTCTDAARGFKPGAGDCPTTAATPTPGG</sequence>
<keyword evidence="3" id="KW-0281">Fimbrium</keyword>
<dbReference type="Gene3D" id="3.30.700.10">
    <property type="entry name" value="Glycoprotein, Type 4 Pilin"/>
    <property type="match status" value="1"/>
</dbReference>
<comment type="similarity">
    <text evidence="1 3">Belongs to the N-Me-Phe pilin family.</text>
</comment>
<evidence type="ECO:0000313" key="5">
    <source>
        <dbReference type="EMBL" id="TFW33250.1"/>
    </source>
</evidence>
<keyword evidence="6" id="KW-1185">Reference proteome</keyword>
<reference evidence="5 6" key="1">
    <citation type="submission" date="2019-03" db="EMBL/GenBank/DDBJ databases">
        <title>Draft genome of Massilia hortus sp. nov., a novel bacterial species of the Oxalobacteraceae family.</title>
        <authorList>
            <person name="Peta V."/>
            <person name="Raths R."/>
            <person name="Bucking H."/>
        </authorList>
    </citation>
    <scope>NUCLEOTIDE SEQUENCE [LARGE SCALE GENOMIC DNA]</scope>
    <source>
        <strain evidence="5 6">ONC3</strain>
    </source>
</reference>
<dbReference type="OrthoDB" id="8607132at2"/>
<dbReference type="Pfam" id="PF07963">
    <property type="entry name" value="N_methyl"/>
    <property type="match status" value="1"/>
</dbReference>
<gene>
    <name evidence="5" type="ORF">E4O92_07265</name>
</gene>
<protein>
    <submittedName>
        <fullName evidence="5">Prepilin-type N-terminal cleavage/methylation domain-containing protein</fullName>
    </submittedName>
</protein>
<dbReference type="InterPro" id="IPR045584">
    <property type="entry name" value="Pilin-like"/>
</dbReference>
<accession>A0A4Y9T1A7</accession>
<evidence type="ECO:0000256" key="1">
    <source>
        <dbReference type="ARBA" id="ARBA00005233"/>
    </source>
</evidence>
<evidence type="ECO:0000256" key="2">
    <source>
        <dbReference type="ARBA" id="ARBA00022481"/>
    </source>
</evidence>
<dbReference type="InterPro" id="IPR001082">
    <property type="entry name" value="Pilin"/>
</dbReference>
<keyword evidence="4" id="KW-0472">Membrane</keyword>
<comment type="caution">
    <text evidence="5">The sequence shown here is derived from an EMBL/GenBank/DDBJ whole genome shotgun (WGS) entry which is preliminary data.</text>
</comment>
<feature type="transmembrane region" description="Helical" evidence="4">
    <location>
        <begin position="12"/>
        <end position="34"/>
    </location>
</feature>
<evidence type="ECO:0000256" key="4">
    <source>
        <dbReference type="SAM" id="Phobius"/>
    </source>
</evidence>
<dbReference type="GO" id="GO:0007155">
    <property type="term" value="P:cell adhesion"/>
    <property type="evidence" value="ECO:0007669"/>
    <property type="project" value="InterPro"/>
</dbReference>
<dbReference type="PANTHER" id="PTHR30093">
    <property type="entry name" value="GENERAL SECRETION PATHWAY PROTEIN G"/>
    <property type="match status" value="1"/>
</dbReference>
<dbReference type="NCBIfam" id="TIGR02532">
    <property type="entry name" value="IV_pilin_GFxxxE"/>
    <property type="match status" value="1"/>
</dbReference>
<dbReference type="PROSITE" id="PS00409">
    <property type="entry name" value="PROKAR_NTER_METHYL"/>
    <property type="match status" value="1"/>
</dbReference>
<dbReference type="InterPro" id="IPR012902">
    <property type="entry name" value="N_methyl_site"/>
</dbReference>
<dbReference type="EMBL" id="SPUM01000043">
    <property type="protein sequence ID" value="TFW33250.1"/>
    <property type="molecule type" value="Genomic_DNA"/>
</dbReference>
<dbReference type="AlphaFoldDB" id="A0A4Y9T1A7"/>
<dbReference type="Proteomes" id="UP000297258">
    <property type="component" value="Unassembled WGS sequence"/>
</dbReference>
<evidence type="ECO:0000313" key="6">
    <source>
        <dbReference type="Proteomes" id="UP000297258"/>
    </source>
</evidence>
<keyword evidence="4" id="KW-0812">Transmembrane</keyword>
<dbReference type="GO" id="GO:0009289">
    <property type="term" value="C:pilus"/>
    <property type="evidence" value="ECO:0007669"/>
    <property type="project" value="InterPro"/>
</dbReference>
<dbReference type="Pfam" id="PF00114">
    <property type="entry name" value="Pilin"/>
    <property type="match status" value="1"/>
</dbReference>
<organism evidence="5 6">
    <name type="scientific">Massilia horti</name>
    <dbReference type="NCBI Taxonomy" id="2562153"/>
    <lineage>
        <taxon>Bacteria</taxon>
        <taxon>Pseudomonadati</taxon>
        <taxon>Pseudomonadota</taxon>
        <taxon>Betaproteobacteria</taxon>
        <taxon>Burkholderiales</taxon>
        <taxon>Oxalobacteraceae</taxon>
        <taxon>Telluria group</taxon>
        <taxon>Massilia</taxon>
    </lineage>
</organism>
<keyword evidence="2" id="KW-0488">Methylation</keyword>
<evidence type="ECO:0000256" key="3">
    <source>
        <dbReference type="RuleBase" id="RU000389"/>
    </source>
</evidence>
<proteinExistence type="inferred from homology"/>
<name>A0A4Y9T1A7_9BURK</name>
<dbReference type="PANTHER" id="PTHR30093:SF34">
    <property type="entry name" value="PREPILIN PEPTIDASE-DEPENDENT PROTEIN D"/>
    <property type="match status" value="1"/>
</dbReference>
<keyword evidence="4" id="KW-1133">Transmembrane helix</keyword>
<dbReference type="SUPFAM" id="SSF54523">
    <property type="entry name" value="Pili subunits"/>
    <property type="match status" value="1"/>
</dbReference>